<dbReference type="EMBL" id="RRUE01000001">
    <property type="protein sequence ID" value="RRN44997.1"/>
    <property type="molecule type" value="Genomic_DNA"/>
</dbReference>
<evidence type="ECO:0000313" key="2">
    <source>
        <dbReference type="EMBL" id="RRN44997.1"/>
    </source>
</evidence>
<dbReference type="RefSeq" id="WP_125094428.1">
    <property type="nucleotide sequence ID" value="NZ_RRUE01000001.1"/>
</dbReference>
<feature type="transmembrane region" description="Helical" evidence="1">
    <location>
        <begin position="302"/>
        <end position="322"/>
    </location>
</feature>
<keyword evidence="1" id="KW-0812">Transmembrane</keyword>
<name>A0A3R8MRS2_9BURK</name>
<keyword evidence="1" id="KW-0472">Membrane</keyword>
<protein>
    <submittedName>
        <fullName evidence="2">DUF2142 domain-containing protein</fullName>
    </submittedName>
</protein>
<dbReference type="InterPro" id="IPR018674">
    <property type="entry name" value="DUF2142_membrane"/>
</dbReference>
<keyword evidence="1" id="KW-1133">Transmembrane helix</keyword>
<evidence type="ECO:0000256" key="1">
    <source>
        <dbReference type="SAM" id="Phobius"/>
    </source>
</evidence>
<dbReference type="Pfam" id="PF09913">
    <property type="entry name" value="DUF2142"/>
    <property type="match status" value="1"/>
</dbReference>
<feature type="transmembrane region" description="Helical" evidence="1">
    <location>
        <begin position="384"/>
        <end position="402"/>
    </location>
</feature>
<proteinExistence type="predicted"/>
<feature type="transmembrane region" description="Helical" evidence="1">
    <location>
        <begin position="414"/>
        <end position="435"/>
    </location>
</feature>
<dbReference type="AlphaFoldDB" id="A0A3R8MRS2"/>
<feature type="transmembrane region" description="Helical" evidence="1">
    <location>
        <begin position="474"/>
        <end position="496"/>
    </location>
</feature>
<gene>
    <name evidence="2" type="ORF">EHV23_01665</name>
</gene>
<sequence length="646" mass="71403">MSEEMDFGSTMGVHTVVHLPQILRELVVMTDRLSGFRAKVVAAADAFCGMKWLWLLAALLALVWSLIIPPFKSVDEQDHVRRAYLLLRGQIMLETNSCTDGQPRCRNGRTMSGGYIDQGLENYLAFRERQNAEGAKITLSAEQEARKIMWAGHDVFATTPGTAYYFPLVYVPQTIGLGIGKALNIPVHFSYYLARIVTLISTALVLALAFRIYSPSFTNLAILLLPMSMFQVVSNSLDPFSSALSVLAIACFQRVMKSGQDTPRSVMILMASSLFVVATTRAHLISMLLLPFVGAWASRKKWVWVVASVTVFAVLVWMAVALPSAVDFRIQRAMTTGQVASAYLHDPAELIAVLNRTLSDYVTRVGYWMSFIGAFMGVPVPFVVYDVLSVLLGGIVLLSLAGPMEIRQALLARGALLLCGMSSIFLVFLALLVSWNDYPAQIINGVQGRYFLIPVMMVLLAVSRWSFPAGWRRALLVLLLWILFAFGFATITHRLLASYYMPWTAQNKLVLGKTRASQPLHPDSAIPVRFEKTAEALAPSVNRIGVLLATYQRKLTGQANIAFLSKDGAIVTRDFSLDDVRDNEYMYFDLPASNWVAAEIVLHAGESGLSVWEYEPAANPSSWQSCVSLMTEKRSRMVTSGCVGSQ</sequence>
<feature type="transmembrane region" description="Helical" evidence="1">
    <location>
        <begin position="268"/>
        <end position="290"/>
    </location>
</feature>
<accession>A0A3R8MRS2</accession>
<organism evidence="2 3">
    <name type="scientific">Lautropia dentalis</name>
    <dbReference type="NCBI Taxonomy" id="2490857"/>
    <lineage>
        <taxon>Bacteria</taxon>
        <taxon>Pseudomonadati</taxon>
        <taxon>Pseudomonadota</taxon>
        <taxon>Betaproteobacteria</taxon>
        <taxon>Burkholderiales</taxon>
        <taxon>Burkholderiaceae</taxon>
        <taxon>Lautropia</taxon>
    </lineage>
</organism>
<dbReference type="OrthoDB" id="2220917at2"/>
<feature type="transmembrane region" description="Helical" evidence="1">
    <location>
        <begin position="52"/>
        <end position="71"/>
    </location>
</feature>
<comment type="caution">
    <text evidence="2">The sequence shown here is derived from an EMBL/GenBank/DDBJ whole genome shotgun (WGS) entry which is preliminary data.</text>
</comment>
<feature type="transmembrane region" description="Helical" evidence="1">
    <location>
        <begin position="447"/>
        <end position="467"/>
    </location>
</feature>
<dbReference type="Proteomes" id="UP000270261">
    <property type="component" value="Unassembled WGS sequence"/>
</dbReference>
<feature type="transmembrane region" description="Helical" evidence="1">
    <location>
        <begin position="361"/>
        <end position="378"/>
    </location>
</feature>
<feature type="transmembrane region" description="Helical" evidence="1">
    <location>
        <begin position="189"/>
        <end position="210"/>
    </location>
</feature>
<evidence type="ECO:0000313" key="3">
    <source>
        <dbReference type="Proteomes" id="UP000270261"/>
    </source>
</evidence>
<keyword evidence="3" id="KW-1185">Reference proteome</keyword>
<reference evidence="2 3" key="1">
    <citation type="submission" date="2018-11" db="EMBL/GenBank/DDBJ databases">
        <title>Genome sequencing of Lautropia sp. KCOM 2505 (= ChDC F240).</title>
        <authorList>
            <person name="Kook J.-K."/>
            <person name="Park S.-N."/>
            <person name="Lim Y.K."/>
        </authorList>
    </citation>
    <scope>NUCLEOTIDE SEQUENCE [LARGE SCALE GENOMIC DNA]</scope>
    <source>
        <strain evidence="2 3">KCOM 2505</strain>
    </source>
</reference>